<dbReference type="EC" id="5.2.1.8" evidence="10"/>
<feature type="domain" description="PPIase FKBP-type" evidence="11">
    <location>
        <begin position="6"/>
        <end position="84"/>
    </location>
</feature>
<evidence type="ECO:0000313" key="12">
    <source>
        <dbReference type="EMBL" id="UYW00454.1"/>
    </source>
</evidence>
<evidence type="ECO:0000256" key="6">
    <source>
        <dbReference type="ARBA" id="ARBA00023186"/>
    </source>
</evidence>
<evidence type="ECO:0000256" key="1">
    <source>
        <dbReference type="ARBA" id="ARBA00000971"/>
    </source>
</evidence>
<comment type="subcellular location">
    <subcellularLocation>
        <location evidence="2">Cytoplasm</location>
    </subcellularLocation>
</comment>
<evidence type="ECO:0000259" key="11">
    <source>
        <dbReference type="PROSITE" id="PS50059"/>
    </source>
</evidence>
<comment type="similarity">
    <text evidence="3 10">Belongs to the FKBP-type PPIase family.</text>
</comment>
<organism evidence="12 13">
    <name type="scientific">Flavobacterium agricola</name>
    <dbReference type="NCBI Taxonomy" id="2870839"/>
    <lineage>
        <taxon>Bacteria</taxon>
        <taxon>Pseudomonadati</taxon>
        <taxon>Bacteroidota</taxon>
        <taxon>Flavobacteriia</taxon>
        <taxon>Flavobacteriales</taxon>
        <taxon>Flavobacteriaceae</taxon>
        <taxon>Flavobacterium</taxon>
    </lineage>
</organism>
<dbReference type="PROSITE" id="PS50059">
    <property type="entry name" value="FKBP_PPIASE"/>
    <property type="match status" value="1"/>
</dbReference>
<dbReference type="Gene3D" id="3.10.50.40">
    <property type="match status" value="1"/>
</dbReference>
<comment type="catalytic activity">
    <reaction evidence="1 9 10">
        <text>[protein]-peptidylproline (omega=180) = [protein]-peptidylproline (omega=0)</text>
        <dbReference type="Rhea" id="RHEA:16237"/>
        <dbReference type="Rhea" id="RHEA-COMP:10747"/>
        <dbReference type="Rhea" id="RHEA-COMP:10748"/>
        <dbReference type="ChEBI" id="CHEBI:83833"/>
        <dbReference type="ChEBI" id="CHEBI:83834"/>
        <dbReference type="EC" id="5.2.1.8"/>
    </reaction>
</comment>
<dbReference type="EMBL" id="CP081495">
    <property type="protein sequence ID" value="UYW00454.1"/>
    <property type="molecule type" value="Genomic_DNA"/>
</dbReference>
<dbReference type="Proteomes" id="UP001163328">
    <property type="component" value="Chromosome"/>
</dbReference>
<dbReference type="InterPro" id="IPR001179">
    <property type="entry name" value="PPIase_FKBP_dom"/>
</dbReference>
<evidence type="ECO:0000256" key="10">
    <source>
        <dbReference type="RuleBase" id="RU003915"/>
    </source>
</evidence>
<dbReference type="InterPro" id="IPR046357">
    <property type="entry name" value="PPIase_dom_sf"/>
</dbReference>
<dbReference type="PANTHER" id="PTHR47861">
    <property type="entry name" value="FKBP-TYPE PEPTIDYL-PROLYL CIS-TRANS ISOMERASE SLYD"/>
    <property type="match status" value="1"/>
</dbReference>
<keyword evidence="7 9" id="KW-0413">Isomerase</keyword>
<evidence type="ECO:0000313" key="13">
    <source>
        <dbReference type="Proteomes" id="UP001163328"/>
    </source>
</evidence>
<proteinExistence type="inferred from homology"/>
<dbReference type="GO" id="GO:0016853">
    <property type="term" value="F:isomerase activity"/>
    <property type="evidence" value="ECO:0007669"/>
    <property type="project" value="UniProtKB-KW"/>
</dbReference>
<reference evidence="12" key="1">
    <citation type="submission" date="2021-08" db="EMBL/GenBank/DDBJ databases">
        <title>Flavobacterium sp. strain CC-SYL302.</title>
        <authorList>
            <person name="Lin S.-Y."/>
            <person name="Lee T.-H."/>
            <person name="Young C.-C."/>
        </authorList>
    </citation>
    <scope>NUCLEOTIDE SEQUENCE</scope>
    <source>
        <strain evidence="12">CC-SYL302</strain>
    </source>
</reference>
<comment type="function">
    <text evidence="8">Also involved in hydrogenase metallocenter assembly, probably by participating in the nickel insertion step. This function in hydrogenase biosynthesis requires chaperone activity and the presence of the metal-binding domain, but not PPIase activity.</text>
</comment>
<protein>
    <recommendedName>
        <fullName evidence="10">Peptidyl-prolyl cis-trans isomerase</fullName>
        <ecNumber evidence="10">5.2.1.8</ecNumber>
    </recommendedName>
</protein>
<evidence type="ECO:0000256" key="3">
    <source>
        <dbReference type="ARBA" id="ARBA00006577"/>
    </source>
</evidence>
<evidence type="ECO:0000256" key="7">
    <source>
        <dbReference type="ARBA" id="ARBA00023235"/>
    </source>
</evidence>
<dbReference type="Pfam" id="PF00254">
    <property type="entry name" value="FKBP_C"/>
    <property type="match status" value="1"/>
</dbReference>
<dbReference type="PANTHER" id="PTHR47861:SF3">
    <property type="entry name" value="FKBP-TYPE PEPTIDYL-PROLYL CIS-TRANS ISOMERASE SLYD"/>
    <property type="match status" value="1"/>
</dbReference>
<keyword evidence="4" id="KW-0963">Cytoplasm</keyword>
<keyword evidence="6" id="KW-0143">Chaperone</keyword>
<name>A0ABY6LVU5_9FLAO</name>
<keyword evidence="5 9" id="KW-0697">Rotamase</keyword>
<dbReference type="RefSeq" id="WP_264432201.1">
    <property type="nucleotide sequence ID" value="NZ_CP081495.1"/>
</dbReference>
<sequence length="168" mass="18264">MTIENNHVVTLNYTLHTIEENGEKTFVEQSNAEQPLSFLYGVGMMIPKFEQEIAGLTTGDKKSFVIVPAEAYGEKDPNAVTQLPIDMFKDHPQGLPPVGAFLPLSDNQGNNFTAVVLEVTDEAVIVDLNHPMAGKTLNFDVEVVSTRPATEEELAHGHAHGADGNEAH</sequence>
<dbReference type="SUPFAM" id="SSF54534">
    <property type="entry name" value="FKBP-like"/>
    <property type="match status" value="1"/>
</dbReference>
<evidence type="ECO:0000256" key="8">
    <source>
        <dbReference type="ARBA" id="ARBA00037071"/>
    </source>
</evidence>
<evidence type="ECO:0000256" key="4">
    <source>
        <dbReference type="ARBA" id="ARBA00022490"/>
    </source>
</evidence>
<accession>A0ABY6LVU5</accession>
<evidence type="ECO:0000256" key="2">
    <source>
        <dbReference type="ARBA" id="ARBA00004496"/>
    </source>
</evidence>
<evidence type="ECO:0000256" key="5">
    <source>
        <dbReference type="ARBA" id="ARBA00023110"/>
    </source>
</evidence>
<gene>
    <name evidence="12" type="ORF">K5I29_07755</name>
</gene>
<keyword evidence="13" id="KW-1185">Reference proteome</keyword>
<evidence type="ECO:0000256" key="9">
    <source>
        <dbReference type="PROSITE-ProRule" id="PRU00277"/>
    </source>
</evidence>